<dbReference type="GO" id="GO:0006538">
    <property type="term" value="P:L-glutamate catabolic process"/>
    <property type="evidence" value="ECO:0007669"/>
    <property type="project" value="InterPro"/>
</dbReference>
<dbReference type="SUPFAM" id="SSF51735">
    <property type="entry name" value="NAD(P)-binding Rossmann-fold domains"/>
    <property type="match status" value="1"/>
</dbReference>
<evidence type="ECO:0000313" key="4">
    <source>
        <dbReference type="EMBL" id="CAB4591866.1"/>
    </source>
</evidence>
<sequence>MVLPSAVGEASDDWLAATRSELAARGAAADLLDRIAPVLPAGYDELNHPPTAALDLPIVIDLADRGGDVASAVFKFAESGADEWRFRVYRHGAAIPLADLLPLLDHLGMRAQDERAFVFRLDGERHVHLHDVGVVVPAGADLADPAVAAELCRAFEAAFRGTVEADGFNRLVLAAGLTARRVEVVRAYARYLRQIGFPFSQQYIESAVVRHGAITRRIVELFEHRFDPALADRRDADGGDAELREGIATMLDAVPSLDDDRTLRALLALVDATLRTNVFRPGDEPGTWREVMAFKLDPSKVPDLPLPRPMYEIWVCSPRVEGVHLRGGPIARGGLRWSDRREDFRTEVLGLVKAQMVKNAVIVPTGAKGGFVPKRETSSPEEYRAEGVACYRAFVGGLLDVTDDIAGGEVVPPPHTVRYDGDDPYLVVAADKGTATFSDVANEISARYGFWLGDAFASGGSAGYDHKAMGITARGAWESVRRHARAIGKDADRDPLTVVGVGDMSGDVFGNGLLRSPHLKLVAAFDHRHVFLDPDPDPAESYAERARLFALPRSSWDDYDRSIISPGGGVFPRTAKHVDLSPEMQKVLATDRSTFTPNELISAILRAPVDVLWNGGIGTYVKASTETHAEVGDRANDGLRVDGNQLRCRMVGEGGNLGFTQRGRIEYALAGGLVNTDAIDNSAGVDCSDHEVNIKILLSDVMASTGMTLAERDELLASMTDEVAEQVLDDNRAQTLVLAIARRQALPMVNVHARYLATLESEGWLSRSLEFLPTDKQIAERQAAGNGLTTPEFAVLLAYTKTTNIGLMVQSNLPDDPYLEPELVRYFPAPLRERFGEQIARHRLRREIVATQVGNQMVNLSGISFDHRTTEDTGVGVVDVTRAWIAARDVFDAVPWWEQIEALGADVRLDVQVELFLELRRLLERGVGWILRHRRPPVPIADTVAAFRAPLARLAVAQDEVLTGRMRDLTFALEASRLASGVPEQLAQRSAMWPLLHTTFDVIEQAQRKHLDVMSVARTYWELFDALDVGWLWDAVGALPRSDRWQTQARNALRDDLLHALAELSDDAVDTGGVEAWRVANERVLARAASMFTEIRRADAYDVTTLSVALRQLRNLVLTTVGTG</sequence>
<gene>
    <name evidence="4" type="ORF">UFOPK1493_03789</name>
</gene>
<dbReference type="GO" id="GO:0004069">
    <property type="term" value="F:L-aspartate:2-oxoglutarate aminotransferase activity"/>
    <property type="evidence" value="ECO:0007669"/>
    <property type="project" value="InterPro"/>
</dbReference>
<feature type="domain" description="NAD-glutamate dehydrogenase ACT3" evidence="3">
    <location>
        <begin position="73"/>
        <end position="143"/>
    </location>
</feature>
<dbReference type="InterPro" id="IPR007780">
    <property type="entry name" value="NAD_Glu_DH_bac"/>
</dbReference>
<dbReference type="InterPro" id="IPR028971">
    <property type="entry name" value="NAD-GDH_cat"/>
</dbReference>
<feature type="domain" description="NAD-specific glutamate dehydrogenase C-terminal" evidence="2">
    <location>
        <begin position="785"/>
        <end position="1114"/>
    </location>
</feature>
<organism evidence="4">
    <name type="scientific">freshwater metagenome</name>
    <dbReference type="NCBI Taxonomy" id="449393"/>
    <lineage>
        <taxon>unclassified sequences</taxon>
        <taxon>metagenomes</taxon>
        <taxon>ecological metagenomes</taxon>
    </lineage>
</organism>
<dbReference type="SUPFAM" id="SSF53223">
    <property type="entry name" value="Aminoacid dehydrogenase-like, N-terminal domain"/>
    <property type="match status" value="1"/>
</dbReference>
<accession>A0A6J6FS23</accession>
<dbReference type="Pfam" id="PF21077">
    <property type="entry name" value="GDH_ACT3"/>
    <property type="match status" value="1"/>
</dbReference>
<dbReference type="Pfam" id="PF05088">
    <property type="entry name" value="Bac_GDH_CD"/>
    <property type="match status" value="1"/>
</dbReference>
<dbReference type="EMBL" id="CAEZSR010000238">
    <property type="protein sequence ID" value="CAB4591866.1"/>
    <property type="molecule type" value="Genomic_DNA"/>
</dbReference>
<dbReference type="InterPro" id="IPR046346">
    <property type="entry name" value="Aminoacid_DH-like_N_sf"/>
</dbReference>
<evidence type="ECO:0000259" key="2">
    <source>
        <dbReference type="Pfam" id="PF21074"/>
    </source>
</evidence>
<proteinExistence type="predicted"/>
<dbReference type="Pfam" id="PF21078">
    <property type="entry name" value="GDH_HM3"/>
    <property type="match status" value="1"/>
</dbReference>
<evidence type="ECO:0000259" key="1">
    <source>
        <dbReference type="Pfam" id="PF05088"/>
    </source>
</evidence>
<dbReference type="InterPro" id="IPR048381">
    <property type="entry name" value="GDH_C"/>
</dbReference>
<reference evidence="4" key="1">
    <citation type="submission" date="2020-05" db="EMBL/GenBank/DDBJ databases">
        <authorList>
            <person name="Chiriac C."/>
            <person name="Salcher M."/>
            <person name="Ghai R."/>
            <person name="Kavagutti S V."/>
        </authorList>
    </citation>
    <scope>NUCLEOTIDE SEQUENCE</scope>
</reference>
<name>A0A6J6FS23_9ZZZZ</name>
<dbReference type="Pfam" id="PF21074">
    <property type="entry name" value="GDH_C"/>
    <property type="match status" value="1"/>
</dbReference>
<protein>
    <submittedName>
        <fullName evidence="4">Unannotated protein</fullName>
    </submittedName>
</protein>
<dbReference type="InterPro" id="IPR036291">
    <property type="entry name" value="NAD(P)-bd_dom_sf"/>
</dbReference>
<feature type="domain" description="NAD-glutamate dehydrogenase catalytic" evidence="1">
    <location>
        <begin position="247"/>
        <end position="740"/>
    </location>
</feature>
<dbReference type="PANTHER" id="PTHR43403:SF1">
    <property type="entry name" value="NAD-SPECIFIC GLUTAMATE DEHYDROGENASE"/>
    <property type="match status" value="1"/>
</dbReference>
<dbReference type="GO" id="GO:0004352">
    <property type="term" value="F:glutamate dehydrogenase (NAD+) activity"/>
    <property type="evidence" value="ECO:0007669"/>
    <property type="project" value="InterPro"/>
</dbReference>
<dbReference type="PANTHER" id="PTHR43403">
    <property type="entry name" value="NAD-SPECIFIC GLUTAMATE DEHYDROGENASE"/>
    <property type="match status" value="1"/>
</dbReference>
<evidence type="ECO:0000259" key="3">
    <source>
        <dbReference type="Pfam" id="PF21077"/>
    </source>
</evidence>
<dbReference type="InterPro" id="IPR049056">
    <property type="entry name" value="NAD_Glu_DH_HM3"/>
</dbReference>
<dbReference type="AlphaFoldDB" id="A0A6J6FS23"/>
<dbReference type="Gene3D" id="3.40.50.720">
    <property type="entry name" value="NAD(P)-binding Rossmann-like Domain"/>
    <property type="match status" value="1"/>
</dbReference>
<dbReference type="InterPro" id="IPR049064">
    <property type="entry name" value="NAD_Glu_DH_ACT3"/>
</dbReference>